<reference evidence="1" key="1">
    <citation type="submission" date="2018-05" db="EMBL/GenBank/DDBJ databases">
        <authorList>
            <person name="Lanie J.A."/>
            <person name="Ng W.-L."/>
            <person name="Kazmierczak K.M."/>
            <person name="Andrzejewski T.M."/>
            <person name="Davidsen T.M."/>
            <person name="Wayne K.J."/>
            <person name="Tettelin H."/>
            <person name="Glass J.I."/>
            <person name="Rusch D."/>
            <person name="Podicherti R."/>
            <person name="Tsui H.-C.T."/>
            <person name="Winkler M.E."/>
        </authorList>
    </citation>
    <scope>NUCLEOTIDE SEQUENCE</scope>
</reference>
<sequence length="66" mass="7559">VLRVRFARELEPGNAAATSRSFGPELQCKFTVRYFVAEQVSRTLERDDQRHLREGPNVVAARVFPL</sequence>
<gene>
    <name evidence="1" type="ORF">METZ01_LOCUS7871</name>
</gene>
<protein>
    <submittedName>
        <fullName evidence="1">Uncharacterized protein</fullName>
    </submittedName>
</protein>
<dbReference type="AlphaFoldDB" id="A0A381NKH1"/>
<name>A0A381NKH1_9ZZZZ</name>
<evidence type="ECO:0000313" key="1">
    <source>
        <dbReference type="EMBL" id="SUZ55017.1"/>
    </source>
</evidence>
<organism evidence="1">
    <name type="scientific">marine metagenome</name>
    <dbReference type="NCBI Taxonomy" id="408172"/>
    <lineage>
        <taxon>unclassified sequences</taxon>
        <taxon>metagenomes</taxon>
        <taxon>ecological metagenomes</taxon>
    </lineage>
</organism>
<feature type="non-terminal residue" evidence="1">
    <location>
        <position position="1"/>
    </location>
</feature>
<accession>A0A381NKH1</accession>
<proteinExistence type="predicted"/>
<dbReference type="EMBL" id="UINC01000422">
    <property type="protein sequence ID" value="SUZ55017.1"/>
    <property type="molecule type" value="Genomic_DNA"/>
</dbReference>